<dbReference type="PANTHER" id="PTHR45648:SF22">
    <property type="entry name" value="GDSL LIPASE_ACYLHYDROLASE FAMILY PROTEIN (AFU_ORTHOLOGUE AFUA_4G14700)"/>
    <property type="match status" value="1"/>
</dbReference>
<accession>W4L4F3</accession>
<dbReference type="Pfam" id="PF00657">
    <property type="entry name" value="Lipase_GDSL"/>
    <property type="match status" value="1"/>
</dbReference>
<keyword evidence="1" id="KW-0378">Hydrolase</keyword>
<dbReference type="PANTHER" id="PTHR45648">
    <property type="entry name" value="GDSL LIPASE/ACYLHYDROLASE FAMILY PROTEIN (AFU_ORTHOLOGUE AFUA_4G14700)"/>
    <property type="match status" value="1"/>
</dbReference>
<sequence>MGTRPVETLAALLGLEANASLHLVGPVQGTNYAVGSASARGNEAIDLTAQVGAFLQHHDNAAPSDALYMVMIGGNDVHDARDAEDMAAQEIITQAISAVATNIEALAIAGAMRFLVVNVADLGAIPETRLIAEETGMPSFVDIATLRSETFNQALANEVGRLRTELGLKIALVDFFNAGRAVIDNAAAYDLDNLTDPCFVIDGITFVFHPDCENGANFDSFAYFDAVHPTAKVHERFGRILFSFSPLPPPAPE</sequence>
<gene>
    <name evidence="2" type="ORF">ETSY2_52295</name>
</gene>
<dbReference type="EMBL" id="AZHX01002756">
    <property type="protein sequence ID" value="ETW92932.1"/>
    <property type="molecule type" value="Genomic_DNA"/>
</dbReference>
<dbReference type="InterPro" id="IPR036514">
    <property type="entry name" value="SGNH_hydro_sf"/>
</dbReference>
<name>W4L4F3_9BACT</name>
<evidence type="ECO:0008006" key="4">
    <source>
        <dbReference type="Google" id="ProtNLM"/>
    </source>
</evidence>
<proteinExistence type="predicted"/>
<dbReference type="AlphaFoldDB" id="W4L4F3"/>
<organism evidence="2 3">
    <name type="scientific">Candidatus Entotheonella gemina</name>
    <dbReference type="NCBI Taxonomy" id="1429439"/>
    <lineage>
        <taxon>Bacteria</taxon>
        <taxon>Pseudomonadati</taxon>
        <taxon>Nitrospinota/Tectimicrobiota group</taxon>
        <taxon>Candidatus Tectimicrobiota</taxon>
        <taxon>Candidatus Entotheonellia</taxon>
        <taxon>Candidatus Entotheonellales</taxon>
        <taxon>Candidatus Entotheonellaceae</taxon>
        <taxon>Candidatus Entotheonella</taxon>
    </lineage>
</organism>
<dbReference type="CDD" id="cd01846">
    <property type="entry name" value="fatty_acyltransferase_like"/>
    <property type="match status" value="1"/>
</dbReference>
<keyword evidence="3" id="KW-1185">Reference proteome</keyword>
<comment type="caution">
    <text evidence="2">The sequence shown here is derived from an EMBL/GenBank/DDBJ whole genome shotgun (WGS) entry which is preliminary data.</text>
</comment>
<dbReference type="GO" id="GO:0016788">
    <property type="term" value="F:hydrolase activity, acting on ester bonds"/>
    <property type="evidence" value="ECO:0007669"/>
    <property type="project" value="InterPro"/>
</dbReference>
<dbReference type="SUPFAM" id="SSF52266">
    <property type="entry name" value="SGNH hydrolase"/>
    <property type="match status" value="1"/>
</dbReference>
<protein>
    <recommendedName>
        <fullName evidence="4">SGNH hydrolase-type esterase domain-containing protein</fullName>
    </recommendedName>
</protein>
<dbReference type="InterPro" id="IPR051058">
    <property type="entry name" value="GDSL_Est/Lipase"/>
</dbReference>
<dbReference type="Gene3D" id="3.40.50.1110">
    <property type="entry name" value="SGNH hydrolase"/>
    <property type="match status" value="1"/>
</dbReference>
<evidence type="ECO:0000313" key="3">
    <source>
        <dbReference type="Proteomes" id="UP000019140"/>
    </source>
</evidence>
<evidence type="ECO:0000313" key="2">
    <source>
        <dbReference type="EMBL" id="ETW92932.1"/>
    </source>
</evidence>
<dbReference type="HOGENOM" id="CLU_1097051_0_0_7"/>
<evidence type="ECO:0000256" key="1">
    <source>
        <dbReference type="ARBA" id="ARBA00022801"/>
    </source>
</evidence>
<dbReference type="Proteomes" id="UP000019140">
    <property type="component" value="Unassembled WGS sequence"/>
</dbReference>
<reference evidence="2 3" key="1">
    <citation type="journal article" date="2014" name="Nature">
        <title>An environmental bacterial taxon with a large and distinct metabolic repertoire.</title>
        <authorList>
            <person name="Wilson M.C."/>
            <person name="Mori T."/>
            <person name="Ruckert C."/>
            <person name="Uria A.R."/>
            <person name="Helf M.J."/>
            <person name="Takada K."/>
            <person name="Gernert C."/>
            <person name="Steffens U.A."/>
            <person name="Heycke N."/>
            <person name="Schmitt S."/>
            <person name="Rinke C."/>
            <person name="Helfrich E.J."/>
            <person name="Brachmann A.O."/>
            <person name="Gurgui C."/>
            <person name="Wakimoto T."/>
            <person name="Kracht M."/>
            <person name="Crusemann M."/>
            <person name="Hentschel U."/>
            <person name="Abe I."/>
            <person name="Matsunaga S."/>
            <person name="Kalinowski J."/>
            <person name="Takeyama H."/>
            <person name="Piel J."/>
        </authorList>
    </citation>
    <scope>NUCLEOTIDE SEQUENCE [LARGE SCALE GENOMIC DNA]</scope>
    <source>
        <strain evidence="3">TSY2</strain>
    </source>
</reference>
<dbReference type="InterPro" id="IPR001087">
    <property type="entry name" value="GDSL"/>
</dbReference>